<organism evidence="1 2">
    <name type="scientific">Macrosiphum euphorbiae</name>
    <name type="common">potato aphid</name>
    <dbReference type="NCBI Taxonomy" id="13131"/>
    <lineage>
        <taxon>Eukaryota</taxon>
        <taxon>Metazoa</taxon>
        <taxon>Ecdysozoa</taxon>
        <taxon>Arthropoda</taxon>
        <taxon>Hexapoda</taxon>
        <taxon>Insecta</taxon>
        <taxon>Pterygota</taxon>
        <taxon>Neoptera</taxon>
        <taxon>Paraneoptera</taxon>
        <taxon>Hemiptera</taxon>
        <taxon>Sternorrhyncha</taxon>
        <taxon>Aphidomorpha</taxon>
        <taxon>Aphidoidea</taxon>
        <taxon>Aphididae</taxon>
        <taxon>Macrosiphini</taxon>
        <taxon>Macrosiphum</taxon>
    </lineage>
</organism>
<sequence length="150" mass="17119">MKPWTPPKRMTKRSLLSDINSIYDPIGLITPVLIKGKVFLQQLWSLKIYWDEVLSDDICSRWTTFYSSLLQLVDLSVPRKVLLADVVTLQIHGFCDASQLAFGACVYLRSVALNCSVYIHLYTSKSRVCINEGHDYTVARVIWCCDISLN</sequence>
<dbReference type="Proteomes" id="UP001160148">
    <property type="component" value="Unassembled WGS sequence"/>
</dbReference>
<dbReference type="Pfam" id="PF05380">
    <property type="entry name" value="Peptidase_A17"/>
    <property type="match status" value="1"/>
</dbReference>
<dbReference type="EMBL" id="CARXXK010001022">
    <property type="protein sequence ID" value="CAI6372190.1"/>
    <property type="molecule type" value="Genomic_DNA"/>
</dbReference>
<evidence type="ECO:0000313" key="2">
    <source>
        <dbReference type="Proteomes" id="UP001160148"/>
    </source>
</evidence>
<gene>
    <name evidence="1" type="ORF">MEUPH1_LOCUS26096</name>
</gene>
<evidence type="ECO:0000313" key="1">
    <source>
        <dbReference type="EMBL" id="CAI6372190.1"/>
    </source>
</evidence>
<dbReference type="AlphaFoldDB" id="A0AAV0XUI1"/>
<protein>
    <submittedName>
        <fullName evidence="1">Uncharacterized protein</fullName>
    </submittedName>
</protein>
<proteinExistence type="predicted"/>
<comment type="caution">
    <text evidence="1">The sequence shown here is derived from an EMBL/GenBank/DDBJ whole genome shotgun (WGS) entry which is preliminary data.</text>
</comment>
<name>A0AAV0XUI1_9HEMI</name>
<dbReference type="PANTHER" id="PTHR47331">
    <property type="entry name" value="PHD-TYPE DOMAIN-CONTAINING PROTEIN"/>
    <property type="match status" value="1"/>
</dbReference>
<dbReference type="PANTHER" id="PTHR47331:SF5">
    <property type="entry name" value="RIBONUCLEASE H"/>
    <property type="match status" value="1"/>
</dbReference>
<accession>A0AAV0XUI1</accession>
<reference evidence="1 2" key="1">
    <citation type="submission" date="2023-01" db="EMBL/GenBank/DDBJ databases">
        <authorList>
            <person name="Whitehead M."/>
        </authorList>
    </citation>
    <scope>NUCLEOTIDE SEQUENCE [LARGE SCALE GENOMIC DNA]</scope>
</reference>
<keyword evidence="2" id="KW-1185">Reference proteome</keyword>
<dbReference type="InterPro" id="IPR008042">
    <property type="entry name" value="Retrotrans_Pao"/>
</dbReference>